<organism evidence="1 2">
    <name type="scientific">Brotaphodocola catenula</name>
    <dbReference type="NCBI Taxonomy" id="2885361"/>
    <lineage>
        <taxon>Bacteria</taxon>
        <taxon>Bacillati</taxon>
        <taxon>Bacillota</taxon>
        <taxon>Clostridia</taxon>
        <taxon>Lachnospirales</taxon>
        <taxon>Lachnospiraceae</taxon>
        <taxon>Brotaphodocola</taxon>
    </lineage>
</organism>
<dbReference type="AlphaFoldDB" id="A0AAE3APL2"/>
<gene>
    <name evidence="1" type="ORF">LKD32_00410</name>
</gene>
<evidence type="ECO:0000313" key="2">
    <source>
        <dbReference type="Proteomes" id="UP001198962"/>
    </source>
</evidence>
<evidence type="ECO:0000313" key="1">
    <source>
        <dbReference type="EMBL" id="MCC2163358.1"/>
    </source>
</evidence>
<dbReference type="Pfam" id="PF14199">
    <property type="entry name" value="DUF4317"/>
    <property type="match status" value="1"/>
</dbReference>
<protein>
    <submittedName>
        <fullName evidence="1">DUF4317 domain-containing protein</fullName>
    </submittedName>
</protein>
<name>A0AAE3APL2_9FIRM</name>
<comment type="caution">
    <text evidence="1">The sequence shown here is derived from an EMBL/GenBank/DDBJ whole genome shotgun (WGS) entry which is preliminary data.</text>
</comment>
<accession>A0AAE3APL2</accession>
<dbReference type="EMBL" id="JAJEPU010000001">
    <property type="protein sequence ID" value="MCC2163358.1"/>
    <property type="molecule type" value="Genomic_DNA"/>
</dbReference>
<proteinExistence type="predicted"/>
<reference evidence="1" key="1">
    <citation type="submission" date="2021-10" db="EMBL/GenBank/DDBJ databases">
        <title>Anaerobic single-cell dispensing facilitates the cultivation of human gut bacteria.</title>
        <authorList>
            <person name="Afrizal A."/>
        </authorList>
    </citation>
    <scope>NUCLEOTIDE SEQUENCE</scope>
    <source>
        <strain evidence="1">CLA-AA-H274</strain>
    </source>
</reference>
<dbReference type="RefSeq" id="WP_308450274.1">
    <property type="nucleotide sequence ID" value="NZ_JAJEPU010000001.1"/>
</dbReference>
<keyword evidence="2" id="KW-1185">Reference proteome</keyword>
<dbReference type="Proteomes" id="UP001198962">
    <property type="component" value="Unassembled WGS sequence"/>
</dbReference>
<sequence length="385" mass="43435">MIKKEISEIKRQFTPNSCSISRICGCYVDGEKNKKATLKEAFLSLPEEDMFKYFEILRKNLSGTLGKNLLNLEFPLSAEGEGTPHELLMKLRATRLTDDELLDTFYDQIIESYDYVGNFLILLIHDAYDIPGRTSDGIEMEDASDEVYSYILCSICPVDLSKPGLSYNEIESNFQNRIRDWVVGMPEWGFLFPAFNDRSTDLHSTLLYTRKSEDLHDSVVERILGCPLPLPAGSQKESFQAIIADTLGDACDYETVKTIHENLNELISEHKDDPEPVVLDKYQVKTLLENSGVEEEQLENFDQNFDETAGERASIYASNIASTRAFEVKTPDVVVKVNPERTDLVETREIDGRQCLVITIDGGIEVNGILVNQNGGITTEKNTEN</sequence>
<dbReference type="InterPro" id="IPR025466">
    <property type="entry name" value="DUF4317"/>
</dbReference>